<feature type="domain" description="Ig-like" evidence="8">
    <location>
        <begin position="2120"/>
        <end position="2207"/>
    </location>
</feature>
<keyword evidence="2" id="KW-0964">Secreted</keyword>
<dbReference type="NCBIfam" id="TIGR01451">
    <property type="entry name" value="B_ant_repeat"/>
    <property type="match status" value="2"/>
</dbReference>
<dbReference type="InterPro" id="IPR047589">
    <property type="entry name" value="DUF11_rpt"/>
</dbReference>
<feature type="chain" id="PRO_5030980591" evidence="5">
    <location>
        <begin position="19"/>
        <end position="2437"/>
    </location>
</feature>
<dbReference type="KEGG" id="rsi:Runsl_5029"/>
<dbReference type="Pfam" id="PF17210">
    <property type="entry name" value="SdrD_B"/>
    <property type="match status" value="4"/>
</dbReference>
<organism evidence="9 10">
    <name type="scientific">Runella slithyformis (strain ATCC 29530 / DSM 19594 / LMG 11500 / NCIMB 11436 / LSU 4)</name>
    <dbReference type="NCBI Taxonomy" id="761193"/>
    <lineage>
        <taxon>Bacteria</taxon>
        <taxon>Pseudomonadati</taxon>
        <taxon>Bacteroidota</taxon>
        <taxon>Cytophagia</taxon>
        <taxon>Cytophagales</taxon>
        <taxon>Spirosomataceae</taxon>
        <taxon>Runella</taxon>
    </lineage>
</organism>
<evidence type="ECO:0000256" key="1">
    <source>
        <dbReference type="ARBA" id="ARBA00004613"/>
    </source>
</evidence>
<dbReference type="Pfam" id="PF19081">
    <property type="entry name" value="Ig_7"/>
    <property type="match status" value="1"/>
</dbReference>
<evidence type="ECO:0000256" key="2">
    <source>
        <dbReference type="ARBA" id="ARBA00022525"/>
    </source>
</evidence>
<dbReference type="PANTHER" id="PTHR23303">
    <property type="entry name" value="CARBOXYPEPTIDASE REGULATORY REGION-CONTAINING"/>
    <property type="match status" value="1"/>
</dbReference>
<feature type="domain" description="SD-repeat containing protein B" evidence="7">
    <location>
        <begin position="1903"/>
        <end position="2012"/>
    </location>
</feature>
<evidence type="ECO:0000256" key="3">
    <source>
        <dbReference type="ARBA" id="ARBA00022729"/>
    </source>
</evidence>
<dbReference type="GO" id="GO:0005576">
    <property type="term" value="C:extracellular region"/>
    <property type="evidence" value="ECO:0007669"/>
    <property type="project" value="UniProtKB-SubCell"/>
</dbReference>
<dbReference type="Gene3D" id="2.60.40.10">
    <property type="entry name" value="Immunoglobulins"/>
    <property type="match status" value="4"/>
</dbReference>
<dbReference type="Pfam" id="PF01345">
    <property type="entry name" value="DUF11"/>
    <property type="match status" value="1"/>
</dbReference>
<protein>
    <submittedName>
        <fullName evidence="9">Conserved repeat domain protein</fullName>
    </submittedName>
</protein>
<keyword evidence="10" id="KW-1185">Reference proteome</keyword>
<dbReference type="InterPro" id="IPR051417">
    <property type="entry name" value="SDr/BOS_complex"/>
</dbReference>
<evidence type="ECO:0000259" key="6">
    <source>
        <dbReference type="Pfam" id="PF01345"/>
    </source>
</evidence>
<gene>
    <name evidence="9" type="ordered locus">Runsl_5029</name>
</gene>
<comment type="subcellular location">
    <subcellularLocation>
        <location evidence="1">Secreted</location>
    </subcellularLocation>
</comment>
<evidence type="ECO:0000259" key="7">
    <source>
        <dbReference type="Pfam" id="PF17210"/>
    </source>
</evidence>
<dbReference type="InterPro" id="IPR044023">
    <property type="entry name" value="Ig_7"/>
</dbReference>
<evidence type="ECO:0000259" key="8">
    <source>
        <dbReference type="Pfam" id="PF19081"/>
    </source>
</evidence>
<keyword evidence="3 5" id="KW-0732">Signal</keyword>
<dbReference type="Gene3D" id="2.60.40.1170">
    <property type="entry name" value="Mu homology domain, subdomain B"/>
    <property type="match status" value="1"/>
</dbReference>
<reference evidence="10" key="1">
    <citation type="submission" date="2011-06" db="EMBL/GenBank/DDBJ databases">
        <title>The complete genome of chromosome of Runella slithyformis DSM 19594.</title>
        <authorList>
            <consortium name="US DOE Joint Genome Institute (JGI-PGF)"/>
            <person name="Lucas S."/>
            <person name="Han J."/>
            <person name="Lapidus A."/>
            <person name="Bruce D."/>
            <person name="Goodwin L."/>
            <person name="Pitluck S."/>
            <person name="Peters L."/>
            <person name="Kyrpides N."/>
            <person name="Mavromatis K."/>
            <person name="Ivanova N."/>
            <person name="Ovchinnikova G."/>
            <person name="Zhang X."/>
            <person name="Misra M."/>
            <person name="Detter J.C."/>
            <person name="Tapia R."/>
            <person name="Han C."/>
            <person name="Land M."/>
            <person name="Hauser L."/>
            <person name="Markowitz V."/>
            <person name="Cheng J.-F."/>
            <person name="Hugenholtz P."/>
            <person name="Woyke T."/>
            <person name="Wu D."/>
            <person name="Tindall B."/>
            <person name="Faehrich R."/>
            <person name="Brambilla E."/>
            <person name="Klenk H.-P."/>
            <person name="Eisen J.A."/>
        </authorList>
    </citation>
    <scope>NUCLEOTIDE SEQUENCE [LARGE SCALE GENOMIC DNA]</scope>
    <source>
        <strain evidence="10">ATCC 29530 / DSM 19594 / LMG 11500 / NCIMB 11436 / LSU 4</strain>
    </source>
</reference>
<dbReference type="InterPro" id="IPR033764">
    <property type="entry name" value="Sdr_B"/>
</dbReference>
<accession>A0A7U3ZQ96</accession>
<evidence type="ECO:0000256" key="5">
    <source>
        <dbReference type="SAM" id="SignalP"/>
    </source>
</evidence>
<feature type="domain" description="SD-repeat containing protein B" evidence="7">
    <location>
        <begin position="1018"/>
        <end position="1149"/>
    </location>
</feature>
<name>A0A7U3ZQ96_RUNSL</name>
<dbReference type="InterPro" id="IPR001434">
    <property type="entry name" value="OmcB-like_DUF11"/>
</dbReference>
<evidence type="ECO:0000313" key="10">
    <source>
        <dbReference type="Proteomes" id="UP000000493"/>
    </source>
</evidence>
<feature type="domain" description="DUF11" evidence="6">
    <location>
        <begin position="2216"/>
        <end position="2331"/>
    </location>
</feature>
<sequence>MKKLLYFLFFALPFCGLAQTLQLEATSNKPDILTGETLTYTFKYTCSSTTSACTNVTLVAGAPSGIVFPAQTIALTADILSYSISPDSRTINFIFKESLAAGSTGIITVTGQGEFGLADGTTATLTAELKSGATVGSSKTIVTTLHSTNKFCASKSNGVGLLPGGITTYQISMGYQSNGYSTSGIGVTSVTNISLVDQLPMGAIIESVTLDESFNAPGFVPAPAGTCVIDNANSRFTCTFPADYLKVQSNFTPIPKINVAVRYPEGLFTAPNPVTNSVVFKYTPLGGSEITLSNGDSRTYADGVTYPATGSLTCPARLSVTDNLASPILKLETKKWKPVNSLKLGQTSYFSLPVFNRGNVALENVVVEDIIPSEITVITVNPAKFINIDAGSVVYEAKTVNNPTYTPIVFTPNYWQIPEGDRLTHIRMTIPSMPPNSGTSEDYEGIQLNYRVNDDAVAPGSFQNCMTSTTTTAGVDLLTANSCVTITLLPKDQFSNISVDKRVVKSPMSLDNFFYSPAVSGDIAWMFIQAGNDLGGQPLSNPVVMDLLPLGLLYENDIQYAAGTPAPSVTDVIPNYNGTGRTLIRLKWNTPLESGGILKFSIKTKISNQLPGGDPGTVPNWTRQPYLDGPGLKNTAFFTGSSPSQCLIPEYESIGSVAAKDIYDLDGDGSTADTLCYDTGGAAVASSASMESVKWVKGECDTTYSKFPDFGSTMPGGLANYKLIVKNNGNVSTKAIEIFDILPYIGDTGVKDLTPRETAWRPNLVTPIATPTGVTVFYTTVQNPCRPDYVTGGPAGCNPPNWTTVLPSDPTTVQGLKFDFGTKVLKPGDEIELTWDMRAPTNAPTNNEIAWNSFGFKATRADNNDPFLPAEPNKVGIKVKPIVPGAYGDFVWIDTNKNGIQDAGEPGIDGVRVELRRDNGDGIADPKNDELVSFTSTGNGGRYLFPNLKPDNYFAVFFVPAGYSSSPANVATPGDSLDSDGIATICNGNRVTVTGITDIAALETDLRWDQGVFVDKAALGNYVWFDQNQNNIQDESTTNGVNGVIVCLYRDVNNNGTAEPDAADGVPVARDTTGSDIYGRPGYYLFENLEPGKYFVKFKLATGQTFTTNSGTVNGSSDPSDSDPNATTGVTEVTDLTAGEVDLTWDAGIIIQTGPYNLGNFVWSDINNNGKADPFEPGINGVSVILYEDRNNNSKPDPDEYVTSTTTTTVTGIVGTYTFTNLPGGNYIVQIPDANFLGPLKDFVSSTGNDPAPDPDDNIENDDNGSAVTGCGIISKPITLANNAEPLDGGITNYSVDFGFYKCTKPNYKMEVIQPTCAGGKGSILLGPGTGGDKVAFTTGDITTIPTYANATLVSSLAGGVIVGNISNPASDVTYLVRIYNGEDGCYKDFMFTIKPLICCTKPVAVATPKTQTICVGGTITSYTTTPSAGIEYQWYGPLADTTGSLGTAISGQTLAAYTPTGAALTSAGTKYYAVIVNTTGDITCADTAFVQLIVNAKPNIADGTAAICAGESVDLTSKITNYAALLSPVWTVATAGGTAVTAPTAVKPTATTTYVLVAQNASGCKDTANVVVTVNPKPNAGKDTTMACVNPATNTLATSITLAPTPSGGTFTQIGTTPATATINGNAVTNMTVAGTYQFVYTTASGCKDTIAVTVQPCTGCVKPDAGPDAPAVCQPVTTAKLTAVTAGGTWAAQSGNPATASIDAAGNITGLSAAGTYKFIYSVTGGGIICTDTAQVVVNAKPNIADGTAAICAGESVDLTSKITNYAALLSPVWTVATAGGTAVTAPTAVKPTATTTYVLVAQNASGCKDTANVVVTVNPKPTITVANGFPACRQNGTAYTIKFVATGGTVTTVPGLTVTGDSIANIPLTTASVKLIITGTGGCKDSIIVTAPVCNQPVGSIGDLIWKDANDNGLQDLLTEKGVAGVKVNLYAAAAGTKTGAVLQTKTTGTDGLYLFTGLLAGDYIVEIDKTSLKDTCVITAKQNVGNDDTKDSDFNPTSGLSQVITLAPVFNPTTPSDILKTNNLTVDAGLVVPCIKSKVTVTAGPVCSADVQTYSLSFSVSNKVGTVKVNNGVLTGTNPYTVTGIPSGTSVKITDSLSAVCKFDTLITGPNCNCNPPLPVLVTPTLTACIGDTFPTIKTTVVGLATVEWFTQPTGGTAVFTGLNFKPTGLVTAGGAVFYAQARSTDPACPAAISTSRVMATVNAQNCTVTIDLALKKAISKKIAQLGDELTYTLKVFNQQNTAATGVEVTDSLATTVQFVTGSFTASRGSATITGNVIKWTIGDIAANAGTNGDTVTLVYKVKAILPGIHLNTAEISKTNEKDIDSTPGNGKAGEDDIESQCFTVPIKLCPSEKVQASVPENLTNVQWFRNGETTPIASGNTVLLTQVGTYTFTATNQTCPANGCCPVIIEPGANCCPEDLCIPFTVKKLKKN</sequence>
<proteinExistence type="predicted"/>
<dbReference type="InterPro" id="IPR013783">
    <property type="entry name" value="Ig-like_fold"/>
</dbReference>
<feature type="domain" description="SD-repeat containing protein B" evidence="7">
    <location>
        <begin position="1157"/>
        <end position="1234"/>
    </location>
</feature>
<feature type="region of interest" description="Disordered" evidence="4">
    <location>
        <begin position="1108"/>
        <end position="1129"/>
    </location>
</feature>
<feature type="compositionally biased region" description="Acidic residues" evidence="4">
    <location>
        <begin position="1253"/>
        <end position="1263"/>
    </location>
</feature>
<dbReference type="Proteomes" id="UP000000493">
    <property type="component" value="Chromosome"/>
</dbReference>
<dbReference type="SUPFAM" id="SSF117074">
    <property type="entry name" value="Hypothetical protein PA1324"/>
    <property type="match status" value="4"/>
</dbReference>
<feature type="region of interest" description="Disordered" evidence="4">
    <location>
        <begin position="1245"/>
        <end position="1264"/>
    </location>
</feature>
<reference evidence="9 10" key="2">
    <citation type="journal article" date="2012" name="Stand. Genomic Sci.">
        <title>Complete genome sequence of the aquatic bacterium Runella slithyformis type strain (LSU 4(T)).</title>
        <authorList>
            <person name="Copeland A."/>
            <person name="Zhang X."/>
            <person name="Misra M."/>
            <person name="Lapidus A."/>
            <person name="Nolan M."/>
            <person name="Lucas S."/>
            <person name="Deshpande S."/>
            <person name="Cheng J.F."/>
            <person name="Tapia R."/>
            <person name="Goodwin L.A."/>
            <person name="Pitluck S."/>
            <person name="Liolios K."/>
            <person name="Pagani I."/>
            <person name="Ivanova N."/>
            <person name="Mikhailova N."/>
            <person name="Pati A."/>
            <person name="Chen A."/>
            <person name="Palaniappan K."/>
            <person name="Land M."/>
            <person name="Hauser L."/>
            <person name="Pan C."/>
            <person name="Jeffries C.D."/>
            <person name="Detter J.C."/>
            <person name="Brambilla E.M."/>
            <person name="Rohde M."/>
            <person name="Djao O.D."/>
            <person name="Goker M."/>
            <person name="Sikorski J."/>
            <person name="Tindall B.J."/>
            <person name="Woyke T."/>
            <person name="Bristow J."/>
            <person name="Eisen J.A."/>
            <person name="Markowitz V."/>
            <person name="Hugenholtz P."/>
            <person name="Kyrpides N.C."/>
            <person name="Klenk H.P."/>
            <person name="Mavromatis K."/>
        </authorList>
    </citation>
    <scope>NUCLEOTIDE SEQUENCE [LARGE SCALE GENOMIC DNA]</scope>
    <source>
        <strain evidence="10">ATCC 29530 / DSM 19594 / LMG 11500 / NCIMB 11436 / LSU 4</strain>
    </source>
</reference>
<dbReference type="EMBL" id="CP002859">
    <property type="protein sequence ID" value="AEI51338.1"/>
    <property type="molecule type" value="Genomic_DNA"/>
</dbReference>
<feature type="signal peptide" evidence="5">
    <location>
        <begin position="1"/>
        <end position="18"/>
    </location>
</feature>
<feature type="domain" description="SD-repeat containing protein B" evidence="7">
    <location>
        <begin position="887"/>
        <end position="1011"/>
    </location>
</feature>
<dbReference type="PANTHER" id="PTHR23303:SF15">
    <property type="entry name" value="COLOSSIN-A"/>
    <property type="match status" value="1"/>
</dbReference>
<evidence type="ECO:0000256" key="4">
    <source>
        <dbReference type="SAM" id="MobiDB-lite"/>
    </source>
</evidence>
<dbReference type="RefSeq" id="WP_013930619.1">
    <property type="nucleotide sequence ID" value="NC_015703.1"/>
</dbReference>
<evidence type="ECO:0000313" key="9">
    <source>
        <dbReference type="EMBL" id="AEI51338.1"/>
    </source>
</evidence>